<accession>A0A383AIT2</accession>
<feature type="domain" description="Sugar 3,4-ketoisomerase QdtA cupin" evidence="1">
    <location>
        <begin position="1"/>
        <end position="126"/>
    </location>
</feature>
<dbReference type="CDD" id="cd20292">
    <property type="entry name" value="cupin_QdtA-like"/>
    <property type="match status" value="1"/>
</dbReference>
<dbReference type="AlphaFoldDB" id="A0A383AIT2"/>
<dbReference type="EMBL" id="UINC01192433">
    <property type="protein sequence ID" value="SVE07574.1"/>
    <property type="molecule type" value="Genomic_DNA"/>
</dbReference>
<dbReference type="InterPro" id="IPR008894">
    <property type="entry name" value="QdtA_cupin_dom"/>
</dbReference>
<dbReference type="Pfam" id="PF05523">
    <property type="entry name" value="FdtA"/>
    <property type="match status" value="1"/>
</dbReference>
<sequence length="129" mass="15016">MHRLPLVVDLRGSLSVGEMEDHIPFDVERYYLVFDVPSVETRGEHAHRECHQFFICVSGQVSVIADDGQNREEFLLDRPNMGVHLPPMVWGIQYKYSADAVLLVFASHHYDSDDYIRNYDEFIQCVDKQ</sequence>
<gene>
    <name evidence="2" type="ORF">METZ01_LOCUS460428</name>
</gene>
<dbReference type="InterPro" id="IPR011051">
    <property type="entry name" value="RmlC_Cupin_sf"/>
</dbReference>
<protein>
    <recommendedName>
        <fullName evidence="1">Sugar 3,4-ketoisomerase QdtA cupin domain-containing protein</fullName>
    </recommendedName>
</protein>
<organism evidence="2">
    <name type="scientific">marine metagenome</name>
    <dbReference type="NCBI Taxonomy" id="408172"/>
    <lineage>
        <taxon>unclassified sequences</taxon>
        <taxon>metagenomes</taxon>
        <taxon>ecological metagenomes</taxon>
    </lineage>
</organism>
<evidence type="ECO:0000313" key="2">
    <source>
        <dbReference type="EMBL" id="SVE07574.1"/>
    </source>
</evidence>
<name>A0A383AIT2_9ZZZZ</name>
<evidence type="ECO:0000259" key="1">
    <source>
        <dbReference type="Pfam" id="PF05523"/>
    </source>
</evidence>
<dbReference type="SUPFAM" id="SSF51182">
    <property type="entry name" value="RmlC-like cupins"/>
    <property type="match status" value="1"/>
</dbReference>
<proteinExistence type="predicted"/>
<dbReference type="Gene3D" id="2.60.120.10">
    <property type="entry name" value="Jelly Rolls"/>
    <property type="match status" value="1"/>
</dbReference>
<dbReference type="InterPro" id="IPR014710">
    <property type="entry name" value="RmlC-like_jellyroll"/>
</dbReference>
<reference evidence="2" key="1">
    <citation type="submission" date="2018-05" db="EMBL/GenBank/DDBJ databases">
        <authorList>
            <person name="Lanie J.A."/>
            <person name="Ng W.-L."/>
            <person name="Kazmierczak K.M."/>
            <person name="Andrzejewski T.M."/>
            <person name="Davidsen T.M."/>
            <person name="Wayne K.J."/>
            <person name="Tettelin H."/>
            <person name="Glass J.I."/>
            <person name="Rusch D."/>
            <person name="Podicherti R."/>
            <person name="Tsui H.-C.T."/>
            <person name="Winkler M.E."/>
        </authorList>
    </citation>
    <scope>NUCLEOTIDE SEQUENCE</scope>
</reference>